<organism evidence="1 2">
    <name type="scientific">Cordyceps militaris</name>
    <name type="common">Caterpillar fungus</name>
    <name type="synonym">Clavaria militaris</name>
    <dbReference type="NCBI Taxonomy" id="73501"/>
    <lineage>
        <taxon>Eukaryota</taxon>
        <taxon>Fungi</taxon>
        <taxon>Dikarya</taxon>
        <taxon>Ascomycota</taxon>
        <taxon>Pezizomycotina</taxon>
        <taxon>Sordariomycetes</taxon>
        <taxon>Hypocreomycetidae</taxon>
        <taxon>Hypocreales</taxon>
        <taxon>Cordycipitaceae</taxon>
        <taxon>Cordyceps</taxon>
    </lineage>
</organism>
<accession>A0A2H4SUM1</accession>
<name>A0A2H4SUM1_CORMI</name>
<dbReference type="Proteomes" id="UP000323067">
    <property type="component" value="Chromosome ii"/>
</dbReference>
<sequence length="245" mass="27361">MKNAEIPGLTKPLTLEDLQDSRAIYNELPDDAAQPVIPQAHIEALSALFVRHGVHDIFGIHLIHAHFKVPAQSILLGSNYDQPPCRWAKTTTTTDIDLSSIHGHIFVHRNDGFHAYEYQQGPPPNLSNVGDTFFQELAHYLAANDLSNFLGLQIIDANPTSMLELILPQATVMLRITDVSGCISTRQTGWRFEMEQGKVRVCQANESHGQKANTHEIYNKGDAHPRMETYEDLKKALVQFGILCA</sequence>
<gene>
    <name evidence="1" type="ORF">A9K55_000547</name>
</gene>
<evidence type="ECO:0000313" key="2">
    <source>
        <dbReference type="Proteomes" id="UP000323067"/>
    </source>
</evidence>
<dbReference type="EMBL" id="CP023327">
    <property type="protein sequence ID" value="ATY66798.1"/>
    <property type="molecule type" value="Genomic_DNA"/>
</dbReference>
<evidence type="ECO:0000313" key="1">
    <source>
        <dbReference type="EMBL" id="ATY66798.1"/>
    </source>
</evidence>
<dbReference type="AlphaFoldDB" id="A0A2H4SUM1"/>
<dbReference type="VEuPathDB" id="FungiDB:A9K55_000547"/>
<protein>
    <submittedName>
        <fullName evidence="1">Uncharacterized protein</fullName>
    </submittedName>
</protein>
<proteinExistence type="predicted"/>
<reference evidence="1 2" key="1">
    <citation type="journal article" date="2017" name="BMC Genomics">
        <title>Chromosome level assembly and secondary metabolite potential of the parasitic fungus Cordyceps militaris.</title>
        <authorList>
            <person name="Kramer G.J."/>
            <person name="Nodwell J.R."/>
        </authorList>
    </citation>
    <scope>NUCLEOTIDE SEQUENCE [LARGE SCALE GENOMIC DNA]</scope>
    <source>
        <strain evidence="1 2">ATCC 34164</strain>
    </source>
</reference>
<dbReference type="OrthoDB" id="2322999at2759"/>